<name>A0AAJ1IKM9_9SPIO</name>
<proteinExistence type="inferred from homology"/>
<keyword evidence="3 6" id="KW-0479">Metal-binding</keyword>
<feature type="binding site" evidence="6">
    <location>
        <position position="191"/>
    </location>
    <ligand>
        <name>molybdate</name>
        <dbReference type="ChEBI" id="CHEBI:36264"/>
    </ligand>
</feature>
<feature type="chain" id="PRO_5042513044" evidence="7">
    <location>
        <begin position="20"/>
        <end position="257"/>
    </location>
</feature>
<dbReference type="EMBL" id="JAQQAL010000033">
    <property type="protein sequence ID" value="MDC7227766.1"/>
    <property type="molecule type" value="Genomic_DNA"/>
</dbReference>
<protein>
    <submittedName>
        <fullName evidence="8">Molybdate ABC transporter substrate-binding protein</fullName>
    </submittedName>
</protein>
<feature type="signal peptide" evidence="7">
    <location>
        <begin position="1"/>
        <end position="19"/>
    </location>
</feature>
<evidence type="ECO:0000256" key="4">
    <source>
        <dbReference type="ARBA" id="ARBA00022729"/>
    </source>
</evidence>
<dbReference type="GO" id="GO:0030973">
    <property type="term" value="F:molybdate ion binding"/>
    <property type="evidence" value="ECO:0007669"/>
    <property type="project" value="TreeGrafter"/>
</dbReference>
<dbReference type="Gene3D" id="3.40.190.10">
    <property type="entry name" value="Periplasmic binding protein-like II"/>
    <property type="match status" value="2"/>
</dbReference>
<keyword evidence="2 6" id="KW-0500">Molybdenum</keyword>
<evidence type="ECO:0000313" key="9">
    <source>
        <dbReference type="Proteomes" id="UP001221217"/>
    </source>
</evidence>
<organism evidence="8 9">
    <name type="scientific">Candidatus Thalassospirochaeta sargassi</name>
    <dbReference type="NCBI Taxonomy" id="3119039"/>
    <lineage>
        <taxon>Bacteria</taxon>
        <taxon>Pseudomonadati</taxon>
        <taxon>Spirochaetota</taxon>
        <taxon>Spirochaetia</taxon>
        <taxon>Spirochaetales</taxon>
        <taxon>Spirochaetaceae</taxon>
        <taxon>Candidatus Thalassospirochaeta</taxon>
    </lineage>
</organism>
<evidence type="ECO:0000256" key="6">
    <source>
        <dbReference type="PIRSR" id="PIRSR004846-1"/>
    </source>
</evidence>
<dbReference type="PIRSF" id="PIRSF004846">
    <property type="entry name" value="ModA"/>
    <property type="match status" value="1"/>
</dbReference>
<evidence type="ECO:0000256" key="5">
    <source>
        <dbReference type="ARBA" id="ARBA00062515"/>
    </source>
</evidence>
<dbReference type="PANTHER" id="PTHR30632">
    <property type="entry name" value="MOLYBDATE-BINDING PERIPLASMIC PROTEIN"/>
    <property type="match status" value="1"/>
</dbReference>
<dbReference type="GO" id="GO:1901359">
    <property type="term" value="F:tungstate binding"/>
    <property type="evidence" value="ECO:0007669"/>
    <property type="project" value="UniProtKB-ARBA"/>
</dbReference>
<dbReference type="InterPro" id="IPR005950">
    <property type="entry name" value="ModA"/>
</dbReference>
<evidence type="ECO:0000256" key="3">
    <source>
        <dbReference type="ARBA" id="ARBA00022723"/>
    </source>
</evidence>
<feature type="binding site" evidence="6">
    <location>
        <position position="173"/>
    </location>
    <ligand>
        <name>molybdate</name>
        <dbReference type="ChEBI" id="CHEBI:36264"/>
    </ligand>
</feature>
<dbReference type="AlphaFoldDB" id="A0AAJ1IKM9"/>
<evidence type="ECO:0000256" key="7">
    <source>
        <dbReference type="SAM" id="SignalP"/>
    </source>
</evidence>
<reference evidence="8 9" key="1">
    <citation type="submission" date="2022-12" db="EMBL/GenBank/DDBJ databases">
        <title>Metagenome assembled genome from gulf of manar.</title>
        <authorList>
            <person name="Kohli P."/>
            <person name="Pk S."/>
            <person name="Venkata Ramana C."/>
            <person name="Sasikala C."/>
        </authorList>
    </citation>
    <scope>NUCLEOTIDE SEQUENCE [LARGE SCALE GENOMIC DNA]</scope>
    <source>
        <strain evidence="8">JB008</strain>
    </source>
</reference>
<comment type="subunit">
    <text evidence="5">The complex is composed of two ATP-binding proteins (ModC), two transmembrane proteins (ModB) and a solute-binding protein (ModA).</text>
</comment>
<dbReference type="FunFam" id="3.40.190.10:FF:000035">
    <property type="entry name" value="Molybdate ABC transporter substrate-binding protein"/>
    <property type="match status" value="1"/>
</dbReference>
<evidence type="ECO:0000256" key="1">
    <source>
        <dbReference type="ARBA" id="ARBA00009175"/>
    </source>
</evidence>
<dbReference type="PANTHER" id="PTHR30632:SF17">
    <property type="entry name" value="MOLYBDATE-BINDING PROTEIN MODA"/>
    <property type="match status" value="1"/>
</dbReference>
<comment type="similarity">
    <text evidence="1">Belongs to the bacterial solute-binding protein ModA family.</text>
</comment>
<dbReference type="GO" id="GO:0015689">
    <property type="term" value="P:molybdate ion transport"/>
    <property type="evidence" value="ECO:0007669"/>
    <property type="project" value="InterPro"/>
</dbReference>
<dbReference type="NCBIfam" id="TIGR01256">
    <property type="entry name" value="modA"/>
    <property type="match status" value="1"/>
</dbReference>
<evidence type="ECO:0000313" key="8">
    <source>
        <dbReference type="EMBL" id="MDC7227766.1"/>
    </source>
</evidence>
<dbReference type="Proteomes" id="UP001221217">
    <property type="component" value="Unassembled WGS sequence"/>
</dbReference>
<sequence>MKRTLLLVILAAAATTGFAEGSRETNYDEITVFAAASTNDLLEEISGLYSSKTGTVVNLSPASSGTCAKQLEQGAHADIFISASEKWIAYTRELGLLNEQSKLMSNSLVLIAPKNSSAIPFTIKKASPVPVFEGRISIADPAHAPAGRYAVEAIQGCGWYDELENRILPGSDVRKAMSVVEFGETEFGIVYRTDAEKSSKVKIISEFPKETYSPIRYFCGLTAEAGEKGREFYSFLLKSPDAARLITNYGFNKRTEK</sequence>
<dbReference type="InterPro" id="IPR050682">
    <property type="entry name" value="ModA/WtpA"/>
</dbReference>
<dbReference type="SUPFAM" id="SSF53850">
    <property type="entry name" value="Periplasmic binding protein-like II"/>
    <property type="match status" value="1"/>
</dbReference>
<feature type="binding site" evidence="6">
    <location>
        <position position="64"/>
    </location>
    <ligand>
        <name>molybdate</name>
        <dbReference type="ChEBI" id="CHEBI:36264"/>
    </ligand>
</feature>
<dbReference type="GO" id="GO:0030288">
    <property type="term" value="C:outer membrane-bounded periplasmic space"/>
    <property type="evidence" value="ECO:0007669"/>
    <property type="project" value="TreeGrafter"/>
</dbReference>
<accession>A0AAJ1IKM9</accession>
<feature type="binding site" evidence="6">
    <location>
        <position position="37"/>
    </location>
    <ligand>
        <name>molybdate</name>
        <dbReference type="ChEBI" id="CHEBI:36264"/>
    </ligand>
</feature>
<feature type="binding site" evidence="6">
    <location>
        <position position="146"/>
    </location>
    <ligand>
        <name>molybdate</name>
        <dbReference type="ChEBI" id="CHEBI:36264"/>
    </ligand>
</feature>
<dbReference type="GO" id="GO:0046872">
    <property type="term" value="F:metal ion binding"/>
    <property type="evidence" value="ECO:0007669"/>
    <property type="project" value="UniProtKB-KW"/>
</dbReference>
<dbReference type="Pfam" id="PF13531">
    <property type="entry name" value="SBP_bac_11"/>
    <property type="match status" value="1"/>
</dbReference>
<comment type="caution">
    <text evidence="8">The sequence shown here is derived from an EMBL/GenBank/DDBJ whole genome shotgun (WGS) entry which is preliminary data.</text>
</comment>
<evidence type="ECO:0000256" key="2">
    <source>
        <dbReference type="ARBA" id="ARBA00022505"/>
    </source>
</evidence>
<keyword evidence="4 7" id="KW-0732">Signal</keyword>
<gene>
    <name evidence="8" type="primary">modA</name>
    <name evidence="8" type="ORF">PQJ61_13460</name>
</gene>